<evidence type="ECO:0000256" key="12">
    <source>
        <dbReference type="PROSITE-ProRule" id="PRU10052"/>
    </source>
</evidence>
<name>A0A9W9V4L5_9EURO</name>
<evidence type="ECO:0000256" key="7">
    <source>
        <dbReference type="ARBA" id="ARBA00022801"/>
    </source>
</evidence>
<keyword evidence="10" id="KW-0961">Cell wall biogenesis/degradation</keyword>
<dbReference type="EC" id="3.2.1.15" evidence="3"/>
<protein>
    <recommendedName>
        <fullName evidence="3">endo-polygalacturonase</fullName>
        <ecNumber evidence="3">3.2.1.15</ecNumber>
    </recommendedName>
</protein>
<dbReference type="InterPro" id="IPR012334">
    <property type="entry name" value="Pectin_lyas_fold"/>
</dbReference>
<dbReference type="GO" id="GO:0004650">
    <property type="term" value="F:polygalacturonase activity"/>
    <property type="evidence" value="ECO:0007669"/>
    <property type="project" value="UniProtKB-EC"/>
</dbReference>
<gene>
    <name evidence="15" type="ORF">N7496_008277</name>
</gene>
<keyword evidence="16" id="KW-1185">Reference proteome</keyword>
<evidence type="ECO:0000256" key="2">
    <source>
        <dbReference type="ARBA" id="ARBA00008834"/>
    </source>
</evidence>
<evidence type="ECO:0000313" key="15">
    <source>
        <dbReference type="EMBL" id="KAJ5368517.1"/>
    </source>
</evidence>
<dbReference type="Pfam" id="PF00295">
    <property type="entry name" value="Glyco_hydro_28"/>
    <property type="match status" value="1"/>
</dbReference>
<dbReference type="GO" id="GO:0045490">
    <property type="term" value="P:pectin catabolic process"/>
    <property type="evidence" value="ECO:0007669"/>
    <property type="project" value="TreeGrafter"/>
</dbReference>
<dbReference type="GeneID" id="81440375"/>
<evidence type="ECO:0000256" key="10">
    <source>
        <dbReference type="ARBA" id="ARBA00023316"/>
    </source>
</evidence>
<evidence type="ECO:0000256" key="1">
    <source>
        <dbReference type="ARBA" id="ARBA00004613"/>
    </source>
</evidence>
<keyword evidence="9 13" id="KW-0326">Glycosidase</keyword>
<comment type="catalytic activity">
    <reaction evidence="11">
        <text>(1,4-alpha-D-galacturonosyl)n+m + H2O = (1,4-alpha-D-galacturonosyl)n + (1,4-alpha-D-galacturonosyl)m.</text>
        <dbReference type="EC" id="3.2.1.15"/>
    </reaction>
</comment>
<keyword evidence="5 14" id="KW-0732">Signal</keyword>
<dbReference type="PANTHER" id="PTHR31884">
    <property type="entry name" value="POLYGALACTURONASE"/>
    <property type="match status" value="1"/>
</dbReference>
<dbReference type="RefSeq" id="XP_056553259.1">
    <property type="nucleotide sequence ID" value="XM_056701196.1"/>
</dbReference>
<dbReference type="SUPFAM" id="SSF51126">
    <property type="entry name" value="Pectin lyase-like"/>
    <property type="match status" value="1"/>
</dbReference>
<feature type="active site" evidence="12">
    <location>
        <position position="228"/>
    </location>
</feature>
<dbReference type="Proteomes" id="UP001147782">
    <property type="component" value="Unassembled WGS sequence"/>
</dbReference>
<evidence type="ECO:0000256" key="9">
    <source>
        <dbReference type="ARBA" id="ARBA00023295"/>
    </source>
</evidence>
<evidence type="ECO:0000256" key="6">
    <source>
        <dbReference type="ARBA" id="ARBA00022737"/>
    </source>
</evidence>
<comment type="caution">
    <text evidence="15">The sequence shown here is derived from an EMBL/GenBank/DDBJ whole genome shotgun (WGS) entry which is preliminary data.</text>
</comment>
<evidence type="ECO:0000256" key="4">
    <source>
        <dbReference type="ARBA" id="ARBA00022525"/>
    </source>
</evidence>
<dbReference type="InterPro" id="IPR006626">
    <property type="entry name" value="PbH1"/>
</dbReference>
<evidence type="ECO:0000256" key="5">
    <source>
        <dbReference type="ARBA" id="ARBA00022729"/>
    </source>
</evidence>
<dbReference type="PANTHER" id="PTHR31884:SF13">
    <property type="entry name" value="ENDOPOLYGALACTURONASE B"/>
    <property type="match status" value="1"/>
</dbReference>
<comment type="similarity">
    <text evidence="2 13">Belongs to the glycosyl hydrolase 28 family.</text>
</comment>
<dbReference type="InterPro" id="IPR000743">
    <property type="entry name" value="Glyco_hydro_28"/>
</dbReference>
<dbReference type="AlphaFoldDB" id="A0A9W9V4L5"/>
<feature type="signal peptide" evidence="14">
    <location>
        <begin position="1"/>
        <end position="18"/>
    </location>
</feature>
<evidence type="ECO:0000256" key="14">
    <source>
        <dbReference type="SAM" id="SignalP"/>
    </source>
</evidence>
<evidence type="ECO:0000256" key="3">
    <source>
        <dbReference type="ARBA" id="ARBA00012736"/>
    </source>
</evidence>
<accession>A0A9W9V4L5</accession>
<dbReference type="OrthoDB" id="1546079at2759"/>
<evidence type="ECO:0000256" key="8">
    <source>
        <dbReference type="ARBA" id="ARBA00023157"/>
    </source>
</evidence>
<dbReference type="GO" id="GO:0005576">
    <property type="term" value="C:extracellular region"/>
    <property type="evidence" value="ECO:0007669"/>
    <property type="project" value="UniProtKB-SubCell"/>
</dbReference>
<dbReference type="FunFam" id="2.160.20.10:FF:000002">
    <property type="entry name" value="Endopolygalacturonase D"/>
    <property type="match status" value="1"/>
</dbReference>
<evidence type="ECO:0000313" key="16">
    <source>
        <dbReference type="Proteomes" id="UP001147782"/>
    </source>
</evidence>
<evidence type="ECO:0000256" key="11">
    <source>
        <dbReference type="ARBA" id="ARBA00034074"/>
    </source>
</evidence>
<dbReference type="PROSITE" id="PS00502">
    <property type="entry name" value="POLYGALACTURONASE"/>
    <property type="match status" value="1"/>
</dbReference>
<dbReference type="InterPro" id="IPR050434">
    <property type="entry name" value="Glycosyl_hydrlase_28"/>
</dbReference>
<keyword evidence="4" id="KW-0964">Secreted</keyword>
<feature type="chain" id="PRO_5040862186" description="endo-polygalacturonase" evidence="14">
    <location>
        <begin position="19"/>
        <end position="367"/>
    </location>
</feature>
<reference evidence="15" key="2">
    <citation type="journal article" date="2023" name="IMA Fungus">
        <title>Comparative genomic study of the Penicillium genus elucidates a diverse pangenome and 15 lateral gene transfer events.</title>
        <authorList>
            <person name="Petersen C."/>
            <person name="Sorensen T."/>
            <person name="Nielsen M.R."/>
            <person name="Sondergaard T.E."/>
            <person name="Sorensen J.L."/>
            <person name="Fitzpatrick D.A."/>
            <person name="Frisvad J.C."/>
            <person name="Nielsen K.L."/>
        </authorList>
    </citation>
    <scope>NUCLEOTIDE SEQUENCE</scope>
    <source>
        <strain evidence="15">IBT 29864</strain>
    </source>
</reference>
<dbReference type="EMBL" id="JAPZBS010000007">
    <property type="protein sequence ID" value="KAJ5368517.1"/>
    <property type="molecule type" value="Genomic_DNA"/>
</dbReference>
<dbReference type="Gene3D" id="2.160.20.10">
    <property type="entry name" value="Single-stranded right-handed beta-helix, Pectin lyase-like"/>
    <property type="match status" value="1"/>
</dbReference>
<dbReference type="InterPro" id="IPR011050">
    <property type="entry name" value="Pectin_lyase_fold/virulence"/>
</dbReference>
<evidence type="ECO:0000256" key="13">
    <source>
        <dbReference type="RuleBase" id="RU361169"/>
    </source>
</evidence>
<proteinExistence type="inferred from homology"/>
<dbReference type="GO" id="GO:0071555">
    <property type="term" value="P:cell wall organization"/>
    <property type="evidence" value="ECO:0007669"/>
    <property type="project" value="UniProtKB-KW"/>
</dbReference>
<keyword evidence="6" id="KW-0677">Repeat</keyword>
<keyword evidence="7 13" id="KW-0378">Hydrolase</keyword>
<comment type="subcellular location">
    <subcellularLocation>
        <location evidence="1">Secreted</location>
    </subcellularLocation>
</comment>
<sequence length="367" mass="37600">MRSSMMSMVVLGAALASAAPTRVSTLVKRASSSCTFNSAASASASAKSCSTVVLDSIEVPAGETLDLSDLASGTKVIFEGETTFGYEEWDGPLIRISGSNIIVAGTSNHTINGGGERWWDGEGTNGGKTKPKFFYAHDLDDSTITGLNVKNTPVQAFSVQSDNLILNRITIDNSDGDDNGGHNTDAFDVGESNGVTISNAVVKNQDDCLAVNSGTNIVFTGGTCSGGHGLSIGSVGGRDDNTVSNVTISHSTVSNSANGIRIKTISGATGKVSGVTFNNIQLSGITDYGVVIEQDYENGSPTGTPTTGVPITDLTVKQVTGSVESDATPVYILCGDGSCSDWTWSSVDVTGGESSSKCENVPSGASC</sequence>
<reference evidence="15" key="1">
    <citation type="submission" date="2022-11" db="EMBL/GenBank/DDBJ databases">
        <authorList>
            <person name="Petersen C."/>
        </authorList>
    </citation>
    <scope>NUCLEOTIDE SEQUENCE</scope>
    <source>
        <strain evidence="15">IBT 29864</strain>
    </source>
</reference>
<organism evidence="15 16">
    <name type="scientific">Penicillium cataractarum</name>
    <dbReference type="NCBI Taxonomy" id="2100454"/>
    <lineage>
        <taxon>Eukaryota</taxon>
        <taxon>Fungi</taxon>
        <taxon>Dikarya</taxon>
        <taxon>Ascomycota</taxon>
        <taxon>Pezizomycotina</taxon>
        <taxon>Eurotiomycetes</taxon>
        <taxon>Eurotiomycetidae</taxon>
        <taxon>Eurotiales</taxon>
        <taxon>Aspergillaceae</taxon>
        <taxon>Penicillium</taxon>
    </lineage>
</organism>
<keyword evidence="8" id="KW-1015">Disulfide bond</keyword>
<dbReference type="SMART" id="SM00710">
    <property type="entry name" value="PbH1"/>
    <property type="match status" value="5"/>
</dbReference>